<reference evidence="1 2" key="1">
    <citation type="submission" date="2023-03" db="EMBL/GenBank/DDBJ databases">
        <title>WGS of Gossypium arboreum.</title>
        <authorList>
            <person name="Yu D."/>
        </authorList>
    </citation>
    <scope>NUCLEOTIDE SEQUENCE [LARGE SCALE GENOMIC DNA]</scope>
    <source>
        <tissue evidence="1">Leaf</tissue>
    </source>
</reference>
<protein>
    <submittedName>
        <fullName evidence="1">Uncharacterized protein</fullName>
    </submittedName>
</protein>
<accession>A0ABR0N7V2</accession>
<sequence length="145" mass="16773">MNRITVEHEATMANLKRKHEETFEGFKKNTLGMLSDVTTELKSNILLHTQLGFDVRFSSGAAWDEFTAKWKNSMDFYLEESPSEPPVVPAGDYTTSNPAVENAKVTERKGRDNEARGNLDERLKFNYLYFCNFEFSLFMNERIEV</sequence>
<proteinExistence type="predicted"/>
<evidence type="ECO:0000313" key="2">
    <source>
        <dbReference type="Proteomes" id="UP001358586"/>
    </source>
</evidence>
<name>A0ABR0N7V2_GOSAR</name>
<dbReference type="EMBL" id="JARKNE010000011">
    <property type="protein sequence ID" value="KAK5786667.1"/>
    <property type="molecule type" value="Genomic_DNA"/>
</dbReference>
<keyword evidence="2" id="KW-1185">Reference proteome</keyword>
<organism evidence="1 2">
    <name type="scientific">Gossypium arboreum</name>
    <name type="common">Tree cotton</name>
    <name type="synonym">Gossypium nanking</name>
    <dbReference type="NCBI Taxonomy" id="29729"/>
    <lineage>
        <taxon>Eukaryota</taxon>
        <taxon>Viridiplantae</taxon>
        <taxon>Streptophyta</taxon>
        <taxon>Embryophyta</taxon>
        <taxon>Tracheophyta</taxon>
        <taxon>Spermatophyta</taxon>
        <taxon>Magnoliopsida</taxon>
        <taxon>eudicotyledons</taxon>
        <taxon>Gunneridae</taxon>
        <taxon>Pentapetalae</taxon>
        <taxon>rosids</taxon>
        <taxon>malvids</taxon>
        <taxon>Malvales</taxon>
        <taxon>Malvaceae</taxon>
        <taxon>Malvoideae</taxon>
        <taxon>Gossypium</taxon>
    </lineage>
</organism>
<comment type="caution">
    <text evidence="1">The sequence shown here is derived from an EMBL/GenBank/DDBJ whole genome shotgun (WGS) entry which is preliminary data.</text>
</comment>
<dbReference type="Proteomes" id="UP001358586">
    <property type="component" value="Chromosome 11"/>
</dbReference>
<gene>
    <name evidence="1" type="ORF">PVK06_041307</name>
</gene>
<evidence type="ECO:0000313" key="1">
    <source>
        <dbReference type="EMBL" id="KAK5786667.1"/>
    </source>
</evidence>